<organism evidence="2 3">
    <name type="scientific">Sulfurospirillum deleyianum (strain ATCC 51133 / DSM 6946 / 5175)</name>
    <dbReference type="NCBI Taxonomy" id="525898"/>
    <lineage>
        <taxon>Bacteria</taxon>
        <taxon>Pseudomonadati</taxon>
        <taxon>Campylobacterota</taxon>
        <taxon>Epsilonproteobacteria</taxon>
        <taxon>Campylobacterales</taxon>
        <taxon>Sulfurospirillaceae</taxon>
        <taxon>Sulfurospirillum</taxon>
    </lineage>
</organism>
<sequence>MTGLGFLIYKVNHALYLEDAKNSVESVLTLTQELLEHEKQLALSVALMLSQNETLKKGYLENNRSLLFATLHEEIPNIKRYLAMETLEVQLHSKEGKALVRSWDFGSHGDELLSFRKGVTLVQKHQTPFVSVELGKRLNIKAIAPVFLEGKFIGSLEVILDFETIAHKLREKKIHFAILMEKSFLEIGEWMKEKQIIKEYVLLNSECVECVSTLPSLIEPHTLRNGFARENNTLFGFTPLFDIEAKQVGYIGVWFDESLLNESLLLKASLSPTLKSLHVTHLHPEIPQNHEIEIR</sequence>
<keyword evidence="3" id="KW-1185">Reference proteome</keyword>
<reference evidence="2 3" key="2">
    <citation type="journal article" date="2010" name="Stand. Genomic Sci.">
        <title>Complete genome sequence of Sulfurospirillum deleyianum type strain (5175).</title>
        <authorList>
            <person name="Sikorski J."/>
            <person name="Lapidus A."/>
            <person name="Copeland A."/>
            <person name="Glavina Del Rio T."/>
            <person name="Nolan M."/>
            <person name="Lucas S."/>
            <person name="Chen F."/>
            <person name="Tice H."/>
            <person name="Cheng J.F."/>
            <person name="Saunders E."/>
            <person name="Bruce D."/>
            <person name="Goodwin L."/>
            <person name="Pitluck S."/>
            <person name="Ovchinnikova G."/>
            <person name="Pati A."/>
            <person name="Ivanova N."/>
            <person name="Mavromatis K."/>
            <person name="Chen A."/>
            <person name="Palaniappan K."/>
            <person name="Chain P."/>
            <person name="Land M."/>
            <person name="Hauser L."/>
            <person name="Chang Y.J."/>
            <person name="Jeffries C.D."/>
            <person name="Brettin T."/>
            <person name="Detter J.C."/>
            <person name="Han C."/>
            <person name="Rohde M."/>
            <person name="Lang E."/>
            <person name="Spring S."/>
            <person name="Goker M."/>
            <person name="Bristow J."/>
            <person name="Eisen J.A."/>
            <person name="Markowitz V."/>
            <person name="Hugenholtz P."/>
            <person name="Kyrpides N.C."/>
            <person name="Klenk H.P."/>
        </authorList>
    </citation>
    <scope>NUCLEOTIDE SEQUENCE [LARGE SCALE GENOMIC DNA]</scope>
    <source>
        <strain evidence="3">ATCC 51133 / DSM 6946 / 5175</strain>
    </source>
</reference>
<evidence type="ECO:0000313" key="3">
    <source>
        <dbReference type="Proteomes" id="UP000002222"/>
    </source>
</evidence>
<dbReference type="HOGENOM" id="CLU_077595_0_0_7"/>
<dbReference type="InterPro" id="IPR029151">
    <property type="entry name" value="Sensor-like_sf"/>
</dbReference>
<reference evidence="3" key="1">
    <citation type="submission" date="2009-11" db="EMBL/GenBank/DDBJ databases">
        <title>The complete genome of Sulfurospirillum deleyianum DSM 6946.</title>
        <authorList>
            <consortium name="US DOE Joint Genome Institute (JGI-PGF)"/>
            <person name="Lucas S."/>
            <person name="Copeland A."/>
            <person name="Lapidus A."/>
            <person name="Glavina del Rio T."/>
            <person name="Dalin E."/>
            <person name="Tice H."/>
            <person name="Bruce D."/>
            <person name="Goodwin L."/>
            <person name="Pitluck S."/>
            <person name="Kyrpides N."/>
            <person name="Mavromatis K."/>
            <person name="Ivanova N."/>
            <person name="Ovchinnikova G."/>
            <person name="Munk A.C."/>
            <person name="Lu M."/>
            <person name="Brettin T."/>
            <person name="Detter J.C."/>
            <person name="Han C."/>
            <person name="Tapia R."/>
            <person name="Larimer F."/>
            <person name="Land M."/>
            <person name="Hauser L."/>
            <person name="Markowitz V."/>
            <person name="Cheng J.F."/>
            <person name="Hugenholtz P."/>
            <person name="Woyke T."/>
            <person name="Wu D."/>
            <person name="Aumann P."/>
            <person name="Schneider S."/>
            <person name="Lang E."/>
            <person name="Spring S."/>
            <person name="Klenk H.P."/>
            <person name="Eisen J.A."/>
        </authorList>
    </citation>
    <scope>NUCLEOTIDE SEQUENCE [LARGE SCALE GENOMIC DNA]</scope>
    <source>
        <strain evidence="3">ATCC 51133 / DSM 6946 / 5175</strain>
    </source>
</reference>
<evidence type="ECO:0000313" key="2">
    <source>
        <dbReference type="EMBL" id="ACZ11295.1"/>
    </source>
</evidence>
<accession>D1B0H6</accession>
<feature type="domain" description="Double Cache" evidence="1">
    <location>
        <begin position="21"/>
        <end position="172"/>
    </location>
</feature>
<protein>
    <recommendedName>
        <fullName evidence="1">Double Cache domain-containing protein</fullName>
    </recommendedName>
</protein>
<dbReference type="AlphaFoldDB" id="D1B0H6"/>
<dbReference type="OrthoDB" id="5338538at2"/>
<evidence type="ECO:0000259" key="1">
    <source>
        <dbReference type="Pfam" id="PF14827"/>
    </source>
</evidence>
<dbReference type="STRING" id="525898.Sdel_0258"/>
<dbReference type="eggNOG" id="COG0840">
    <property type="taxonomic scope" value="Bacteria"/>
</dbReference>
<proteinExistence type="predicted"/>
<dbReference type="KEGG" id="sdl:Sdel_0258"/>
<dbReference type="EMBL" id="CP001816">
    <property type="protein sequence ID" value="ACZ11295.1"/>
    <property type="molecule type" value="Genomic_DNA"/>
</dbReference>
<dbReference type="Pfam" id="PF14827">
    <property type="entry name" value="dCache_3"/>
    <property type="match status" value="1"/>
</dbReference>
<name>D1B0H6_SULD5</name>
<dbReference type="Proteomes" id="UP000002222">
    <property type="component" value="Chromosome"/>
</dbReference>
<gene>
    <name evidence="2" type="ordered locus">Sdel_0258</name>
</gene>
<dbReference type="SUPFAM" id="SSF103190">
    <property type="entry name" value="Sensory domain-like"/>
    <property type="match status" value="1"/>
</dbReference>
<dbReference type="InterPro" id="IPR029150">
    <property type="entry name" value="dCache_3"/>
</dbReference>